<evidence type="ECO:0000313" key="1">
    <source>
        <dbReference type="EMBL" id="MCY6369092.1"/>
    </source>
</evidence>
<gene>
    <name evidence="1" type="ORF">OXH55_00340</name>
</gene>
<sequence length="87" mass="9714">MKKIAVEKQLSNIKNYLSNEGYSVEEIDKNIKNTTSSFDKFDAVVLTGQSINMLGMEDTLTSTPTINAEGLTQEEVKRQIESKITRG</sequence>
<dbReference type="InterPro" id="IPR005370">
    <property type="entry name" value="UPF0180"/>
</dbReference>
<dbReference type="Pfam" id="PF03698">
    <property type="entry name" value="UPF0180"/>
    <property type="match status" value="1"/>
</dbReference>
<dbReference type="RefSeq" id="WP_268047417.1">
    <property type="nucleotide sequence ID" value="NZ_JAPQES010000001.1"/>
</dbReference>
<evidence type="ECO:0000313" key="2">
    <source>
        <dbReference type="Proteomes" id="UP001079657"/>
    </source>
</evidence>
<protein>
    <submittedName>
        <fullName evidence="1">YkuS family protein</fullName>
    </submittedName>
</protein>
<reference evidence="1" key="1">
    <citation type="submission" date="2022-12" db="EMBL/GenBank/DDBJ databases">
        <authorList>
            <person name="Wang J."/>
        </authorList>
    </citation>
    <scope>NUCLEOTIDE SEQUENCE</scope>
    <source>
        <strain evidence="1">HY-42-06</strain>
    </source>
</reference>
<accession>A0ABT4CJ63</accession>
<dbReference type="EMBL" id="JAPQES010000001">
    <property type="protein sequence ID" value="MCY6369092.1"/>
    <property type="molecule type" value="Genomic_DNA"/>
</dbReference>
<name>A0ABT4CJ63_9CLOT</name>
<comment type="caution">
    <text evidence="1">The sequence shown here is derived from an EMBL/GenBank/DDBJ whole genome shotgun (WGS) entry which is preliminary data.</text>
</comment>
<proteinExistence type="predicted"/>
<keyword evidence="2" id="KW-1185">Reference proteome</keyword>
<organism evidence="1 2">
    <name type="scientific">Clostridium ganghwense</name>
    <dbReference type="NCBI Taxonomy" id="312089"/>
    <lineage>
        <taxon>Bacteria</taxon>
        <taxon>Bacillati</taxon>
        <taxon>Bacillota</taxon>
        <taxon>Clostridia</taxon>
        <taxon>Eubacteriales</taxon>
        <taxon>Clostridiaceae</taxon>
        <taxon>Clostridium</taxon>
    </lineage>
</organism>
<dbReference type="Proteomes" id="UP001079657">
    <property type="component" value="Unassembled WGS sequence"/>
</dbReference>